<dbReference type="PANTHER" id="PTHR43135">
    <property type="entry name" value="ALPHA-D-RIBOSE 1-METHYLPHOSPHONATE 5-TRIPHOSPHATE DIPHOSPHATASE"/>
    <property type="match status" value="1"/>
</dbReference>
<evidence type="ECO:0000256" key="1">
    <source>
        <dbReference type="SAM" id="MobiDB-lite"/>
    </source>
</evidence>
<feature type="region of interest" description="Disordered" evidence="1">
    <location>
        <begin position="535"/>
        <end position="568"/>
    </location>
</feature>
<feature type="domain" description="Amidohydrolase-related" evidence="3">
    <location>
        <begin position="877"/>
        <end position="955"/>
    </location>
</feature>
<dbReference type="Proteomes" id="UP000249046">
    <property type="component" value="Unassembled WGS sequence"/>
</dbReference>
<feature type="signal peptide" evidence="2">
    <location>
        <begin position="1"/>
        <end position="28"/>
    </location>
</feature>
<evidence type="ECO:0000256" key="2">
    <source>
        <dbReference type="SAM" id="SignalP"/>
    </source>
</evidence>
<evidence type="ECO:0000313" key="5">
    <source>
        <dbReference type="EMBL" id="PZQ09418.1"/>
    </source>
</evidence>
<gene>
    <name evidence="5" type="ORF">DI564_17800</name>
</gene>
<sequence length="1051" mass="112266">MRQVVSARIGAWRLTVSSLLLSLLAAHAGAQVGTSPVAGIADRTPRTVALTHARLVVKPGSVVEDGTLLIRDGMIVAVGSKVAIPADAAVTDLGGRSVFAGFIDAGSDYGQPAPAPPARGEGMGRTPAASEASAGAGHWNRRVTPERRVAETLKPDAARAGALRGNGFTSVLSTPKQGVFRGQAALVSAADGGRLNELLIAPQAALQVAFEQARGSDDYPTSLMGAIALIRQTFLDAQWQQQRLSWQDKHRQAERIEANDALDALTPALAGRQPVIFATDDELDYQRALAIAKEFSLRPILAGNGHEYRMAAELKSAAVPVIVPLKTVEAPAIEDPDLALDVSLGELEHWAWAPFNARVLAEAGVDFALTAGALKKPDEFWPALRKAVEKGLDESTALAALTSRPAAMLGVDDRVGTLERGKRADFIVADADLFRSDKARIHETWIGGRRYEIGPGPTDVRGSWMLTWHGITGPAQVEITGEVAEPAVTAGSVSVPATINQRQLLLYPPGSLFGRSEERLALVASVDGDRLQGRVPLPGGTEAVVSGQRTRPAPPVAAKPASRPPLPASPLRYPAGEFGRSGLPAQPAAVVVRNATIWTQGPQGRLDGADLLVENGRIAAIGTGLAVPRGTVEIDGRGKHVSPGIIDAHSHIAIARGVNEGSHAVTSEVRVGDVLDPTDITVYRQLGGGVTAAQLLHGSANPIGGQAQVIKLRWGADAQGLRFDGVTPTIKFALGENVKQSNWGSEFTTRYPQTRMGVPEIMLDQFLAARDYAARRAEKGAAPVRRDLRLEALAEVLAGTRIVHIHSYRQDEILAFVRIAQRMKFVPVFQHILEGYKVADALADLGAGASTFSDWWAYKMEVVDAIPYNGALMTAQNVVVSFNSDDGEMARRLNTEAAKAVKYGGLSETAALDLVTRNPARQLRVDDRVGSLERGKDADFVIWSDSPLSTLAYAEQTWIDGRKYFDRAEDRAEQARIDGERARLIAQILPERVKALAKKGDKPAKKDGAAAPEPKPDGHAHDHDDGFGLDRLRPIYHDGESIHLCSGLEAH</sequence>
<dbReference type="Pfam" id="PF01979">
    <property type="entry name" value="Amidohydro_1"/>
    <property type="match status" value="1"/>
</dbReference>
<dbReference type="GO" id="GO:0016810">
    <property type="term" value="F:hydrolase activity, acting on carbon-nitrogen (but not peptide) bonds"/>
    <property type="evidence" value="ECO:0007669"/>
    <property type="project" value="InterPro"/>
</dbReference>
<dbReference type="Gene3D" id="2.30.40.10">
    <property type="entry name" value="Urease, subunit C, domain 1"/>
    <property type="match status" value="1"/>
</dbReference>
<name>A0A2W5K1X7_9GAMM</name>
<feature type="region of interest" description="Disordered" evidence="1">
    <location>
        <begin position="997"/>
        <end position="1030"/>
    </location>
</feature>
<keyword evidence="5" id="KW-0378">Hydrolase</keyword>
<dbReference type="InterPro" id="IPR032466">
    <property type="entry name" value="Metal_Hydrolase"/>
</dbReference>
<organism evidence="5 6">
    <name type="scientific">Rhodanobacter denitrificans</name>
    <dbReference type="NCBI Taxonomy" id="666685"/>
    <lineage>
        <taxon>Bacteria</taxon>
        <taxon>Pseudomonadati</taxon>
        <taxon>Pseudomonadota</taxon>
        <taxon>Gammaproteobacteria</taxon>
        <taxon>Lysobacterales</taxon>
        <taxon>Rhodanobacteraceae</taxon>
        <taxon>Rhodanobacter</taxon>
    </lineage>
</organism>
<dbReference type="SUPFAM" id="SSF51338">
    <property type="entry name" value="Composite domain of metallo-dependent hydrolases"/>
    <property type="match status" value="2"/>
</dbReference>
<reference evidence="5 6" key="1">
    <citation type="submission" date="2017-08" db="EMBL/GenBank/DDBJ databases">
        <title>Infants hospitalized years apart are colonized by the same room-sourced microbial strains.</title>
        <authorList>
            <person name="Brooks B."/>
            <person name="Olm M.R."/>
            <person name="Firek B.A."/>
            <person name="Baker R."/>
            <person name="Thomas B.C."/>
            <person name="Morowitz M.J."/>
            <person name="Banfield J.F."/>
        </authorList>
    </citation>
    <scope>NUCLEOTIDE SEQUENCE [LARGE SCALE GENOMIC DNA]</scope>
    <source>
        <strain evidence="5">S2_005_003_R2_42</strain>
    </source>
</reference>
<feature type="region of interest" description="Disordered" evidence="1">
    <location>
        <begin position="110"/>
        <end position="138"/>
    </location>
</feature>
<evidence type="ECO:0000259" key="3">
    <source>
        <dbReference type="Pfam" id="PF01979"/>
    </source>
</evidence>
<dbReference type="EMBL" id="QFPO01000028">
    <property type="protein sequence ID" value="PZQ09418.1"/>
    <property type="molecule type" value="Genomic_DNA"/>
</dbReference>
<dbReference type="PANTHER" id="PTHR43135:SF3">
    <property type="entry name" value="ALPHA-D-RIBOSE 1-METHYLPHOSPHONATE 5-TRIPHOSPHATE DIPHOSPHATASE"/>
    <property type="match status" value="1"/>
</dbReference>
<feature type="domain" description="Amidohydrolase 3" evidence="4">
    <location>
        <begin position="389"/>
        <end position="449"/>
    </location>
</feature>
<dbReference type="InterPro" id="IPR006680">
    <property type="entry name" value="Amidohydro-rel"/>
</dbReference>
<keyword evidence="2" id="KW-0732">Signal</keyword>
<feature type="chain" id="PRO_5015927300" evidence="2">
    <location>
        <begin position="29"/>
        <end position="1051"/>
    </location>
</feature>
<dbReference type="SUPFAM" id="SSF51556">
    <property type="entry name" value="Metallo-dependent hydrolases"/>
    <property type="match status" value="2"/>
</dbReference>
<proteinExistence type="predicted"/>
<dbReference type="Pfam" id="PF07969">
    <property type="entry name" value="Amidohydro_3"/>
    <property type="match status" value="1"/>
</dbReference>
<dbReference type="Gene3D" id="3.20.20.140">
    <property type="entry name" value="Metal-dependent hydrolases"/>
    <property type="match status" value="2"/>
</dbReference>
<dbReference type="InterPro" id="IPR013108">
    <property type="entry name" value="Amidohydro_3"/>
</dbReference>
<comment type="caution">
    <text evidence="5">The sequence shown here is derived from an EMBL/GenBank/DDBJ whole genome shotgun (WGS) entry which is preliminary data.</text>
</comment>
<dbReference type="InterPro" id="IPR051781">
    <property type="entry name" value="Metallo-dep_Hydrolase"/>
</dbReference>
<protein>
    <submittedName>
        <fullName evidence="5">Amidohydrolase</fullName>
    </submittedName>
</protein>
<evidence type="ECO:0000313" key="6">
    <source>
        <dbReference type="Proteomes" id="UP000249046"/>
    </source>
</evidence>
<dbReference type="InterPro" id="IPR011059">
    <property type="entry name" value="Metal-dep_hydrolase_composite"/>
</dbReference>
<dbReference type="AlphaFoldDB" id="A0A2W5K1X7"/>
<evidence type="ECO:0000259" key="4">
    <source>
        <dbReference type="Pfam" id="PF07969"/>
    </source>
</evidence>
<feature type="compositionally biased region" description="Pro residues" evidence="1">
    <location>
        <begin position="552"/>
        <end position="568"/>
    </location>
</feature>
<accession>A0A2W5K1X7</accession>